<feature type="compositionally biased region" description="Polar residues" evidence="10">
    <location>
        <begin position="449"/>
        <end position="458"/>
    </location>
</feature>
<evidence type="ECO:0000256" key="10">
    <source>
        <dbReference type="SAM" id="MobiDB-lite"/>
    </source>
</evidence>
<dbReference type="InterPro" id="IPR045210">
    <property type="entry name" value="RING-Ubox_PUB"/>
</dbReference>
<dbReference type="GO" id="GO:0016567">
    <property type="term" value="P:protein ubiquitination"/>
    <property type="evidence" value="ECO:0007669"/>
    <property type="project" value="InterPro"/>
</dbReference>
<evidence type="ECO:0000256" key="4">
    <source>
        <dbReference type="ARBA" id="ARBA00012483"/>
    </source>
</evidence>
<evidence type="ECO:0000313" key="13">
    <source>
        <dbReference type="Proteomes" id="UP001172457"/>
    </source>
</evidence>
<evidence type="ECO:0000256" key="8">
    <source>
        <dbReference type="PROSITE-ProRule" id="PRU00259"/>
    </source>
</evidence>
<evidence type="ECO:0000313" key="12">
    <source>
        <dbReference type="EMBL" id="KAJ9562334.1"/>
    </source>
</evidence>
<evidence type="ECO:0000256" key="6">
    <source>
        <dbReference type="ARBA" id="ARBA00022737"/>
    </source>
</evidence>
<evidence type="ECO:0000256" key="1">
    <source>
        <dbReference type="ARBA" id="ARBA00000900"/>
    </source>
</evidence>
<dbReference type="SUPFAM" id="SSF57850">
    <property type="entry name" value="RING/U-box"/>
    <property type="match status" value="1"/>
</dbReference>
<keyword evidence="6" id="KW-0677">Repeat</keyword>
<feature type="compositionally biased region" description="Low complexity" evidence="10">
    <location>
        <begin position="422"/>
        <end position="435"/>
    </location>
</feature>
<dbReference type="Pfam" id="PF25240">
    <property type="entry name" value="PUB2_N"/>
    <property type="match status" value="1"/>
</dbReference>
<dbReference type="InterPro" id="IPR057314">
    <property type="entry name" value="PUB2-4-like_N"/>
</dbReference>
<dbReference type="InterPro" id="IPR058678">
    <property type="entry name" value="ARM_PUB"/>
</dbReference>
<organism evidence="12 13">
    <name type="scientific">Centaurea solstitialis</name>
    <name type="common">yellow star-thistle</name>
    <dbReference type="NCBI Taxonomy" id="347529"/>
    <lineage>
        <taxon>Eukaryota</taxon>
        <taxon>Viridiplantae</taxon>
        <taxon>Streptophyta</taxon>
        <taxon>Embryophyta</taxon>
        <taxon>Tracheophyta</taxon>
        <taxon>Spermatophyta</taxon>
        <taxon>Magnoliopsida</taxon>
        <taxon>eudicotyledons</taxon>
        <taxon>Gunneridae</taxon>
        <taxon>Pentapetalae</taxon>
        <taxon>asterids</taxon>
        <taxon>campanulids</taxon>
        <taxon>Asterales</taxon>
        <taxon>Asteraceae</taxon>
        <taxon>Carduoideae</taxon>
        <taxon>Cardueae</taxon>
        <taxon>Centaureinae</taxon>
        <taxon>Centaurea</taxon>
    </lineage>
</organism>
<dbReference type="Gene3D" id="3.30.40.10">
    <property type="entry name" value="Zinc/RING finger domain, C3HC4 (zinc finger)"/>
    <property type="match status" value="1"/>
</dbReference>
<dbReference type="EC" id="2.3.2.27" evidence="4"/>
<dbReference type="SUPFAM" id="SSF48371">
    <property type="entry name" value="ARM repeat"/>
    <property type="match status" value="1"/>
</dbReference>
<evidence type="ECO:0000256" key="2">
    <source>
        <dbReference type="ARBA" id="ARBA00003861"/>
    </source>
</evidence>
<evidence type="ECO:0000259" key="11">
    <source>
        <dbReference type="PROSITE" id="PS51698"/>
    </source>
</evidence>
<evidence type="ECO:0000256" key="9">
    <source>
        <dbReference type="SAM" id="Coils"/>
    </source>
</evidence>
<feature type="compositionally biased region" description="Basic and acidic residues" evidence="10">
    <location>
        <begin position="476"/>
        <end position="490"/>
    </location>
</feature>
<keyword evidence="5" id="KW-0808">Transferase</keyword>
<feature type="compositionally biased region" description="Low complexity" evidence="10">
    <location>
        <begin position="388"/>
        <end position="404"/>
    </location>
</feature>
<feature type="coiled-coil region" evidence="9">
    <location>
        <begin position="188"/>
        <end position="218"/>
    </location>
</feature>
<dbReference type="PANTHER" id="PTHR23315:SF7">
    <property type="entry name" value="U-BOX DOMAIN-CONTAINING PROTEIN 4"/>
    <property type="match status" value="1"/>
</dbReference>
<dbReference type="InterPro" id="IPR011989">
    <property type="entry name" value="ARM-like"/>
</dbReference>
<dbReference type="AlphaFoldDB" id="A0AA38TK10"/>
<feature type="repeat" description="ARM" evidence="8">
    <location>
        <begin position="688"/>
        <end position="729"/>
    </location>
</feature>
<dbReference type="InterPro" id="IPR013083">
    <property type="entry name" value="Znf_RING/FYVE/PHD"/>
</dbReference>
<dbReference type="EMBL" id="JARYMX010000002">
    <property type="protein sequence ID" value="KAJ9562334.1"/>
    <property type="molecule type" value="Genomic_DNA"/>
</dbReference>
<dbReference type="CDD" id="cd16664">
    <property type="entry name" value="RING-Ubox_PUB"/>
    <property type="match status" value="1"/>
</dbReference>
<gene>
    <name evidence="12" type="ORF">OSB04_007494</name>
</gene>
<comment type="pathway">
    <text evidence="3">Protein modification; protein ubiquitination.</text>
</comment>
<dbReference type="SMART" id="SM00185">
    <property type="entry name" value="ARM"/>
    <property type="match status" value="6"/>
</dbReference>
<comment type="caution">
    <text evidence="12">The sequence shown here is derived from an EMBL/GenBank/DDBJ whole genome shotgun (WGS) entry which is preliminary data.</text>
</comment>
<keyword evidence="13" id="KW-1185">Reference proteome</keyword>
<feature type="repeat" description="ARM" evidence="8">
    <location>
        <begin position="647"/>
        <end position="689"/>
    </location>
</feature>
<dbReference type="PROSITE" id="PS51698">
    <property type="entry name" value="U_BOX"/>
    <property type="match status" value="1"/>
</dbReference>
<dbReference type="Proteomes" id="UP001172457">
    <property type="component" value="Chromosome 2"/>
</dbReference>
<comment type="function">
    <text evidence="2">Functions as an E3 ubiquitin ligase.</text>
</comment>
<dbReference type="PROSITE" id="PS50176">
    <property type="entry name" value="ARM_REPEAT"/>
    <property type="match status" value="3"/>
</dbReference>
<dbReference type="Pfam" id="PF25598">
    <property type="entry name" value="ARM_PUB"/>
    <property type="match status" value="1"/>
</dbReference>
<proteinExistence type="predicted"/>
<dbReference type="Pfam" id="PF04564">
    <property type="entry name" value="U-box"/>
    <property type="match status" value="1"/>
</dbReference>
<feature type="region of interest" description="Disordered" evidence="10">
    <location>
        <begin position="347"/>
        <end position="517"/>
    </location>
</feature>
<dbReference type="SMART" id="SM00504">
    <property type="entry name" value="Ubox"/>
    <property type="match status" value="1"/>
</dbReference>
<evidence type="ECO:0000256" key="5">
    <source>
        <dbReference type="ARBA" id="ARBA00022679"/>
    </source>
</evidence>
<dbReference type="Gene3D" id="1.25.10.10">
    <property type="entry name" value="Leucine-rich Repeat Variant"/>
    <property type="match status" value="1"/>
</dbReference>
<dbReference type="GO" id="GO:0061630">
    <property type="term" value="F:ubiquitin protein ligase activity"/>
    <property type="evidence" value="ECO:0007669"/>
    <property type="project" value="UniProtKB-EC"/>
</dbReference>
<evidence type="ECO:0000256" key="7">
    <source>
        <dbReference type="ARBA" id="ARBA00022786"/>
    </source>
</evidence>
<sequence length="807" mass="87434">MIGRLFAGVMEISLLKVLLKNISSFFHLPCHENRNSEIVEKYYRKIEEILKLIKPILESIVDAEVASDESLQKEFAGLSQSVDELRELLEDCHPLMSKVYFVMQVETLFGKVRTQSLELFELLKSSSKGLPAELSSASLEQCVQKIKHMGHEKASAIISKAIKDQSAGSVPNADSRSKIADYLSLRSNQELLIEAVALEKLKENAEQAEKIADLEFIEEMIALVTYMNDCVVEAKQSQSGSPVPIPPDFCCPLSLELMTDPVIVASGQTYERGHIRKWLDLGLTVCPKTMQTLAHTNLIPNYTVKALIANWCETHNVKLPDPVKTVSLNQPKSPDSVRALGSPAKTLISSSGTHLEGSSPVHHVQSSSSEDSLADRAENGHEPVVVAESGEQSLESGGQSSKESTAGGVGMDEKLPEGHQRTISTSSTHSNTNFSQELSREANEEVATQAATAYSSDASGEVAVEPPPAATTPTATRREHEYSPRFETRPRNQLWRRPSERFGPRIVSSPTTETRPDLTGVETQVKKLVEDLSNVSVDTVRNATAELRLLARHNMDNRIVIANCGAIVLLIGLLRSTDPKVQENAVTALLNLSINDNNKTAIANAEAIEPLIHVLETGSSEAKENSAATLFSLSVIEDNKIRIGRSGAIRPLVDLLGNGTPRGKKDAATALFNLSIFHENKARIVQAGAVRYLVELMDPAAGMVDKAVAVLSNLATIPEGRAAIGQEGGIPVLVEVVELGSARGKENAAAALLQLCTNSSRFCNMVLQEGAVPPLVALSQSGTPRAKEKAQSLLSYFRNQRHGNGGR</sequence>
<reference evidence="12" key="1">
    <citation type="submission" date="2023-03" db="EMBL/GenBank/DDBJ databases">
        <title>Chromosome-scale reference genome and RAD-based genetic map of yellow starthistle (Centaurea solstitialis) reveal putative structural variation and QTLs associated with invader traits.</title>
        <authorList>
            <person name="Reatini B."/>
            <person name="Cang F.A."/>
            <person name="Jiang Q."/>
            <person name="Mckibben M.T.W."/>
            <person name="Barker M.S."/>
            <person name="Rieseberg L.H."/>
            <person name="Dlugosch K.M."/>
        </authorList>
    </citation>
    <scope>NUCLEOTIDE SEQUENCE</scope>
    <source>
        <strain evidence="12">CAN-66</strain>
        <tissue evidence="12">Leaf</tissue>
    </source>
</reference>
<feature type="compositionally biased region" description="Basic and acidic residues" evidence="10">
    <location>
        <begin position="411"/>
        <end position="420"/>
    </location>
</feature>
<feature type="domain" description="U-box" evidence="11">
    <location>
        <begin position="244"/>
        <end position="318"/>
    </location>
</feature>
<dbReference type="FunFam" id="3.30.40.10:FF:000218">
    <property type="entry name" value="RING-type E3 ubiquitin transferase"/>
    <property type="match status" value="1"/>
</dbReference>
<accession>A0AA38TK10</accession>
<name>A0AA38TK10_9ASTR</name>
<dbReference type="InterPro" id="IPR016024">
    <property type="entry name" value="ARM-type_fold"/>
</dbReference>
<feature type="repeat" description="ARM" evidence="8">
    <location>
        <begin position="565"/>
        <end position="607"/>
    </location>
</feature>
<protein>
    <recommendedName>
        <fullName evidence="4">RING-type E3 ubiquitin transferase</fullName>
        <ecNumber evidence="4">2.3.2.27</ecNumber>
    </recommendedName>
</protein>
<feature type="compositionally biased region" description="Low complexity" evidence="10">
    <location>
        <begin position="358"/>
        <end position="369"/>
    </location>
</feature>
<evidence type="ECO:0000256" key="3">
    <source>
        <dbReference type="ARBA" id="ARBA00004906"/>
    </source>
</evidence>
<keyword evidence="7" id="KW-0833">Ubl conjugation pathway</keyword>
<dbReference type="InterPro" id="IPR003613">
    <property type="entry name" value="Ubox_domain"/>
</dbReference>
<keyword evidence="9" id="KW-0175">Coiled coil</keyword>
<dbReference type="FunFam" id="1.25.10.10:FF:000082">
    <property type="entry name" value="RING-type E3 ubiquitin transferase"/>
    <property type="match status" value="1"/>
</dbReference>
<comment type="catalytic activity">
    <reaction evidence="1">
        <text>S-ubiquitinyl-[E2 ubiquitin-conjugating enzyme]-L-cysteine + [acceptor protein]-L-lysine = [E2 ubiquitin-conjugating enzyme]-L-cysteine + N(6)-ubiquitinyl-[acceptor protein]-L-lysine.</text>
        <dbReference type="EC" id="2.3.2.27"/>
    </reaction>
</comment>
<dbReference type="InterPro" id="IPR000225">
    <property type="entry name" value="Armadillo"/>
</dbReference>
<dbReference type="PANTHER" id="PTHR23315">
    <property type="entry name" value="U BOX DOMAIN-CONTAINING"/>
    <property type="match status" value="1"/>
</dbReference>